<evidence type="ECO:0000259" key="2">
    <source>
        <dbReference type="PROSITE" id="PS50021"/>
    </source>
</evidence>
<evidence type="ECO:0000313" key="5">
    <source>
        <dbReference type="WBParaSite" id="TCLT_0000546001-mRNA-1"/>
    </source>
</evidence>
<evidence type="ECO:0000313" key="4">
    <source>
        <dbReference type="Proteomes" id="UP000276776"/>
    </source>
</evidence>
<protein>
    <submittedName>
        <fullName evidence="5">Cytospin-A</fullName>
    </submittedName>
</protein>
<keyword evidence="4" id="KW-1185">Reference proteome</keyword>
<accession>A0A0N5CYE1</accession>
<dbReference type="PANTHER" id="PTHR23167:SF46">
    <property type="entry name" value="EPS15 HOMOLOGY DOMAIN CONTAINING PROTEIN-BINDING PROTEIN 1, ISOFORM F"/>
    <property type="match status" value="1"/>
</dbReference>
<organism evidence="5">
    <name type="scientific">Thelazia callipaeda</name>
    <name type="common">Oriental eyeworm</name>
    <name type="synonym">Parasitic nematode</name>
    <dbReference type="NCBI Taxonomy" id="103827"/>
    <lineage>
        <taxon>Eukaryota</taxon>
        <taxon>Metazoa</taxon>
        <taxon>Ecdysozoa</taxon>
        <taxon>Nematoda</taxon>
        <taxon>Chromadorea</taxon>
        <taxon>Rhabditida</taxon>
        <taxon>Spirurina</taxon>
        <taxon>Spiruromorpha</taxon>
        <taxon>Thelazioidea</taxon>
        <taxon>Thelaziidae</taxon>
        <taxon>Thelazia</taxon>
    </lineage>
</organism>
<name>A0A0N5CYE1_THECL</name>
<keyword evidence="1" id="KW-0175">Coiled coil</keyword>
<reference evidence="3 4" key="2">
    <citation type="submission" date="2018-11" db="EMBL/GenBank/DDBJ databases">
        <authorList>
            <consortium name="Pathogen Informatics"/>
        </authorList>
    </citation>
    <scope>NUCLEOTIDE SEQUENCE [LARGE SCALE GENOMIC DNA]</scope>
</reference>
<dbReference type="Proteomes" id="UP000276776">
    <property type="component" value="Unassembled WGS sequence"/>
</dbReference>
<evidence type="ECO:0000313" key="3">
    <source>
        <dbReference type="EMBL" id="VDN02699.1"/>
    </source>
</evidence>
<dbReference type="PANTHER" id="PTHR23167">
    <property type="entry name" value="CALPONIN HOMOLOGY DOMAIN-CONTAINING PROTEIN DDB_G0272472-RELATED"/>
    <property type="match status" value="1"/>
</dbReference>
<dbReference type="STRING" id="103827.A0A0N5CYE1"/>
<dbReference type="Gene3D" id="1.10.418.10">
    <property type="entry name" value="Calponin-like domain"/>
    <property type="match status" value="1"/>
</dbReference>
<dbReference type="SUPFAM" id="SSF47576">
    <property type="entry name" value="Calponin-homology domain, CH-domain"/>
    <property type="match status" value="1"/>
</dbReference>
<dbReference type="OMA" id="ECWIMAL"/>
<dbReference type="SMART" id="SM00033">
    <property type="entry name" value="CH"/>
    <property type="match status" value="1"/>
</dbReference>
<dbReference type="EMBL" id="UYYF01004340">
    <property type="protein sequence ID" value="VDN02699.1"/>
    <property type="molecule type" value="Genomic_DNA"/>
</dbReference>
<dbReference type="Pfam" id="PF00307">
    <property type="entry name" value="CH"/>
    <property type="match status" value="1"/>
</dbReference>
<dbReference type="WBParaSite" id="TCLT_0000546001-mRNA-1">
    <property type="protein sequence ID" value="TCLT_0000546001-mRNA-1"/>
    <property type="gene ID" value="TCLT_0000546001"/>
</dbReference>
<dbReference type="InterPro" id="IPR036872">
    <property type="entry name" value="CH_dom_sf"/>
</dbReference>
<gene>
    <name evidence="3" type="ORF">TCLT_LOCUS5449</name>
</gene>
<sequence>MKLKSMKDTSMFIDKLKEERILLNSALENSKIELSKIALQNSELKKVIEQERKESERIKMDLLIAVKVANEFRIEALSKRIAEAQERDLATAIIFNQETKMASREKKCQNWEQEAWKKLMVGCENGSRRIALLRWCQKAVSQFPNIKINNFTSSWSDGQALCYLLASFYPDKLNANKISAMKAEECWIMALRAGISIGIEVKVNGDDFINGICPDWSKIMKYVLNLYYIVSNNCDS</sequence>
<dbReference type="OrthoDB" id="10017054at2759"/>
<evidence type="ECO:0000256" key="1">
    <source>
        <dbReference type="SAM" id="Coils"/>
    </source>
</evidence>
<dbReference type="InterPro" id="IPR050540">
    <property type="entry name" value="F-actin_Monoox_Mical"/>
</dbReference>
<reference evidence="5" key="1">
    <citation type="submission" date="2017-02" db="UniProtKB">
        <authorList>
            <consortium name="WormBaseParasite"/>
        </authorList>
    </citation>
    <scope>IDENTIFICATION</scope>
</reference>
<feature type="domain" description="Calponin-homology (CH)" evidence="2">
    <location>
        <begin position="126"/>
        <end position="231"/>
    </location>
</feature>
<proteinExistence type="predicted"/>
<dbReference type="AlphaFoldDB" id="A0A0N5CYE1"/>
<dbReference type="InterPro" id="IPR001715">
    <property type="entry name" value="CH_dom"/>
</dbReference>
<feature type="coiled-coil region" evidence="1">
    <location>
        <begin position="13"/>
        <end position="61"/>
    </location>
</feature>
<dbReference type="PROSITE" id="PS50021">
    <property type="entry name" value="CH"/>
    <property type="match status" value="1"/>
</dbReference>